<proteinExistence type="predicted"/>
<dbReference type="Gene3D" id="3.30.450.330">
    <property type="match status" value="1"/>
</dbReference>
<dbReference type="GO" id="GO:0008658">
    <property type="term" value="F:penicillin binding"/>
    <property type="evidence" value="ECO:0007669"/>
    <property type="project" value="InterPro"/>
</dbReference>
<dbReference type="SUPFAM" id="SSF56601">
    <property type="entry name" value="beta-lactamase/transpeptidase-like"/>
    <property type="match status" value="1"/>
</dbReference>
<evidence type="ECO:0000313" key="6">
    <source>
        <dbReference type="EMBL" id="KKS42115.1"/>
    </source>
</evidence>
<dbReference type="GO" id="GO:0005886">
    <property type="term" value="C:plasma membrane"/>
    <property type="evidence" value="ECO:0007669"/>
    <property type="project" value="TreeGrafter"/>
</dbReference>
<name>A0A0G0Z023_9BACT</name>
<dbReference type="InterPro" id="IPR012338">
    <property type="entry name" value="Beta-lactam/transpept-like"/>
</dbReference>
<dbReference type="GO" id="GO:0016740">
    <property type="term" value="F:transferase activity"/>
    <property type="evidence" value="ECO:0007669"/>
    <property type="project" value="UniProtKB-KW"/>
</dbReference>
<dbReference type="PANTHER" id="PTHR30627:SF1">
    <property type="entry name" value="PEPTIDOGLYCAN D,D-TRANSPEPTIDASE FTSI"/>
    <property type="match status" value="1"/>
</dbReference>
<dbReference type="EMBL" id="LCCW01000020">
    <property type="protein sequence ID" value="KKS42115.1"/>
    <property type="molecule type" value="Genomic_DNA"/>
</dbReference>
<evidence type="ECO:0000256" key="3">
    <source>
        <dbReference type="SAM" id="Phobius"/>
    </source>
</evidence>
<dbReference type="InterPro" id="IPR001460">
    <property type="entry name" value="PCN-bd_Tpept"/>
</dbReference>
<dbReference type="Proteomes" id="UP000034516">
    <property type="component" value="Unassembled WGS sequence"/>
</dbReference>
<evidence type="ECO:0000259" key="5">
    <source>
        <dbReference type="Pfam" id="PF03717"/>
    </source>
</evidence>
<dbReference type="Pfam" id="PF00905">
    <property type="entry name" value="Transpeptidase"/>
    <property type="match status" value="1"/>
</dbReference>
<dbReference type="SUPFAM" id="SSF56519">
    <property type="entry name" value="Penicillin binding protein dimerisation domain"/>
    <property type="match status" value="1"/>
</dbReference>
<dbReference type="Gene3D" id="3.40.710.10">
    <property type="entry name" value="DD-peptidase/beta-lactamase superfamily"/>
    <property type="match status" value="1"/>
</dbReference>
<dbReference type="InterPro" id="IPR005311">
    <property type="entry name" value="PBP_dimer"/>
</dbReference>
<keyword evidence="6" id="KW-0808">Transferase</keyword>
<comment type="subcellular location">
    <subcellularLocation>
        <location evidence="1">Membrane</location>
    </subcellularLocation>
</comment>
<dbReference type="PANTHER" id="PTHR30627">
    <property type="entry name" value="PEPTIDOGLYCAN D,D-TRANSPEPTIDASE"/>
    <property type="match status" value="1"/>
</dbReference>
<evidence type="ECO:0000256" key="2">
    <source>
        <dbReference type="ARBA" id="ARBA00023136"/>
    </source>
</evidence>
<evidence type="ECO:0000256" key="1">
    <source>
        <dbReference type="ARBA" id="ARBA00004370"/>
    </source>
</evidence>
<reference evidence="6 7" key="1">
    <citation type="journal article" date="2015" name="Nature">
        <title>rRNA introns, odd ribosomes, and small enigmatic genomes across a large radiation of phyla.</title>
        <authorList>
            <person name="Brown C.T."/>
            <person name="Hug L.A."/>
            <person name="Thomas B.C."/>
            <person name="Sharon I."/>
            <person name="Castelle C.J."/>
            <person name="Singh A."/>
            <person name="Wilkins M.J."/>
            <person name="Williams K.H."/>
            <person name="Banfield J.F."/>
        </authorList>
    </citation>
    <scope>NUCLEOTIDE SEQUENCE [LARGE SCALE GENOMIC DNA]</scope>
</reference>
<dbReference type="Pfam" id="PF03717">
    <property type="entry name" value="PBP_dimer"/>
    <property type="match status" value="1"/>
</dbReference>
<feature type="domain" description="Penicillin-binding protein transpeptidase" evidence="4">
    <location>
        <begin position="263"/>
        <end position="556"/>
    </location>
</feature>
<comment type="caution">
    <text evidence="6">The sequence shown here is derived from an EMBL/GenBank/DDBJ whole genome shotgun (WGS) entry which is preliminary data.</text>
</comment>
<keyword evidence="3" id="KW-1133">Transmembrane helix</keyword>
<dbReference type="AlphaFoldDB" id="A0A0G0Z023"/>
<dbReference type="InterPro" id="IPR050515">
    <property type="entry name" value="Beta-lactam/transpept"/>
</dbReference>
<feature type="transmembrane region" description="Helical" evidence="3">
    <location>
        <begin position="16"/>
        <end position="36"/>
    </location>
</feature>
<evidence type="ECO:0000313" key="7">
    <source>
        <dbReference type="Proteomes" id="UP000034516"/>
    </source>
</evidence>
<keyword evidence="2 3" id="KW-0472">Membrane</keyword>
<accession>A0A0G0Z023</accession>
<protein>
    <submittedName>
        <fullName evidence="6">Peptidoglycan glycosyltransferase</fullName>
    </submittedName>
</protein>
<organism evidence="6 7">
    <name type="scientific">Candidatus Kuenenbacteria bacterium GW2011_GWA2_42_15</name>
    <dbReference type="NCBI Taxonomy" id="1618677"/>
    <lineage>
        <taxon>Bacteria</taxon>
        <taxon>Candidatus Kueneniibacteriota</taxon>
    </lineage>
</organism>
<sequence length="583" mass="64633">MVRNRKAKKIFFRERTNVIAAVFFILGVLILGRLFYLQIIRHSGYLEAADDQHQVNQEILQSRGEIYMQDYKNNSLAPLVINREMGMLYIVPKEILEKEKMAKILAELLEAEIEDRKKVEAEILAKAKKPGDPYEPVRHKIEPELVARIKGLELAGVYFSDELIRYYPEKESAGQLTGFLGFNDDKQEGQYGLEGYFEKELAGEKGKILADKDLSGRLILTSETELKEAENGSDIILTIDRVVQSKAYEFIRQAVEEKVAESGTIIVMEPKSGRIMAMANYPGFDPNNYGEVEDIKVYRNLAISEPYEPGSIFKIITMAAGLDSGAIAPEDTFIDTGETKIGAEVIRNADNKKYGQITMTGILENSVNNGAVFIALKTGRDSFQKYARGFGFSELTGVELMGEAKGNLGALNNKGDIYLATASFGQGITVTPMQMISALTAIVNDGELVKPRLVDYIRKEDQEIKKNEQTSAERVISEKTARIVKAMMVSVVKNGHTKSAQIAGYNIGGKTGTAEIASKDGKGYSSETNHSFIGFGPLENTRFVILVKLAKPRKGIFAESTAVPVFVKMANFLLQYYQIAPEG</sequence>
<dbReference type="PATRIC" id="fig|1618677.3.peg.405"/>
<evidence type="ECO:0000259" key="4">
    <source>
        <dbReference type="Pfam" id="PF00905"/>
    </source>
</evidence>
<dbReference type="GO" id="GO:0071555">
    <property type="term" value="P:cell wall organization"/>
    <property type="evidence" value="ECO:0007669"/>
    <property type="project" value="TreeGrafter"/>
</dbReference>
<dbReference type="InterPro" id="IPR036138">
    <property type="entry name" value="PBP_dimer_sf"/>
</dbReference>
<dbReference type="Gene3D" id="3.90.1310.10">
    <property type="entry name" value="Penicillin-binding protein 2a (Domain 2)"/>
    <property type="match status" value="1"/>
</dbReference>
<feature type="domain" description="Penicillin-binding protein dimerisation" evidence="5">
    <location>
        <begin position="62"/>
        <end position="221"/>
    </location>
</feature>
<gene>
    <name evidence="6" type="ORF">UV02_C0020G0026</name>
</gene>
<keyword evidence="3" id="KW-0812">Transmembrane</keyword>